<sequence length="351" mass="39720">MKEEFQFFSTLSLLTIWACIVVYAESGSVFRLKSGHNMPVIGLGTHGINDKLLEDVLEASLEKGLRFIDTGYHYGNEASIGKVLKNWFGKGGKREDIFVSSKLPYYDMQPSEVEQYIKSSLEKLGLQYLDMYLIHAPFSGIRKKDSYALVTDENGNVLHGTNDPVAIWKEMEKQVKAGRTRSIGLSNFNETQISKIISEAEIKPSNLQIEVHLYHQQVPLREFCQKHGILVTAYAPLGSHEARKAFHPEQSEIEFPNPLKHSNISEIAKGNGKSTAQILLRHLVQNGHVVIPGSKKPNHIADNLKILDFELPDEEMEVMNSLDKGDRGKVFDYKFLKGIEKHPQYPWSNRA</sequence>
<dbReference type="Proteomes" id="UP001239111">
    <property type="component" value="Chromosome 3"/>
</dbReference>
<dbReference type="EMBL" id="CM056743">
    <property type="protein sequence ID" value="KAJ8670148.1"/>
    <property type="molecule type" value="Genomic_DNA"/>
</dbReference>
<name>A0ACC2NG51_9HYME</name>
<keyword evidence="2" id="KW-1185">Reference proteome</keyword>
<accession>A0ACC2NG51</accession>
<evidence type="ECO:0000313" key="1">
    <source>
        <dbReference type="EMBL" id="KAJ8670148.1"/>
    </source>
</evidence>
<reference evidence="1" key="1">
    <citation type="submission" date="2023-04" db="EMBL/GenBank/DDBJ databases">
        <title>A chromosome-level genome assembly of the parasitoid wasp Eretmocerus hayati.</title>
        <authorList>
            <person name="Zhong Y."/>
            <person name="Liu S."/>
            <person name="Liu Y."/>
        </authorList>
    </citation>
    <scope>NUCLEOTIDE SEQUENCE</scope>
    <source>
        <strain evidence="1">ZJU_SS_LIU_2023</strain>
    </source>
</reference>
<organism evidence="1 2">
    <name type="scientific">Eretmocerus hayati</name>
    <dbReference type="NCBI Taxonomy" id="131215"/>
    <lineage>
        <taxon>Eukaryota</taxon>
        <taxon>Metazoa</taxon>
        <taxon>Ecdysozoa</taxon>
        <taxon>Arthropoda</taxon>
        <taxon>Hexapoda</taxon>
        <taxon>Insecta</taxon>
        <taxon>Pterygota</taxon>
        <taxon>Neoptera</taxon>
        <taxon>Endopterygota</taxon>
        <taxon>Hymenoptera</taxon>
        <taxon>Apocrita</taxon>
        <taxon>Proctotrupomorpha</taxon>
        <taxon>Chalcidoidea</taxon>
        <taxon>Aphelinidae</taxon>
        <taxon>Aphelininae</taxon>
        <taxon>Eretmocerus</taxon>
    </lineage>
</organism>
<comment type="caution">
    <text evidence="1">The sequence shown here is derived from an EMBL/GenBank/DDBJ whole genome shotgun (WGS) entry which is preliminary data.</text>
</comment>
<evidence type="ECO:0000313" key="2">
    <source>
        <dbReference type="Proteomes" id="UP001239111"/>
    </source>
</evidence>
<protein>
    <submittedName>
        <fullName evidence="1">Uncharacterized protein</fullName>
    </submittedName>
</protein>
<gene>
    <name evidence="1" type="ORF">QAD02_001407</name>
</gene>
<proteinExistence type="predicted"/>